<keyword evidence="3" id="KW-1185">Reference proteome</keyword>
<dbReference type="Proteomes" id="UP001059844">
    <property type="component" value="Chromosome"/>
</dbReference>
<reference evidence="2" key="1">
    <citation type="submission" date="2022-07" db="EMBL/GenBank/DDBJ databases">
        <title>Isolation, identification, and degradation of a PFOSA degrading strain from sewage treatment plant.</title>
        <authorList>
            <person name="Zhang L."/>
            <person name="Huo Y."/>
        </authorList>
    </citation>
    <scope>NUCLEOTIDE SEQUENCE</scope>
    <source>
        <strain evidence="2">C1</strain>
    </source>
</reference>
<feature type="compositionally biased region" description="Basic residues" evidence="1">
    <location>
        <begin position="278"/>
        <end position="288"/>
    </location>
</feature>
<evidence type="ECO:0000313" key="3">
    <source>
        <dbReference type="Proteomes" id="UP001059844"/>
    </source>
</evidence>
<accession>A0ABY5IRN2</accession>
<proteinExistence type="predicted"/>
<dbReference type="EMBL" id="CP101751">
    <property type="protein sequence ID" value="UUC44207.1"/>
    <property type="molecule type" value="Genomic_DNA"/>
</dbReference>
<sequence length="288" mass="32979">MNESNLDYLQDQVKFTGFGEELAMPLKEAIDLGAEKFALNYSREFGKDSVSVNLNFSKSKTSDMYFFNSYQVNLQKEGSQESTNQTFYINKGSNISLREAYNMMEGRSVYKKLSTKDGEEYNAWVGLDFKQTDASGNFKQKQFSDKYGFDIEKVLDKHPIKELESEGMKEELVDSIKRGNMAAVTYIKGEVEEKRYVSANPQFKSINFYDERKEAIGRNKGAKHSEKQGSQQSVSTNNNETTNTQDVLGNSEQDANKEVNRNRRSTATEEAPDIPENRKRRKNRNRAV</sequence>
<evidence type="ECO:0000256" key="1">
    <source>
        <dbReference type="SAM" id="MobiDB-lite"/>
    </source>
</evidence>
<evidence type="ECO:0008006" key="4">
    <source>
        <dbReference type="Google" id="ProtNLM"/>
    </source>
</evidence>
<evidence type="ECO:0000313" key="2">
    <source>
        <dbReference type="EMBL" id="UUC44207.1"/>
    </source>
</evidence>
<feature type="compositionally biased region" description="Basic and acidic residues" evidence="1">
    <location>
        <begin position="218"/>
        <end position="227"/>
    </location>
</feature>
<gene>
    <name evidence="2" type="ORF">NOX80_11245</name>
</gene>
<protein>
    <recommendedName>
        <fullName evidence="4">DUF3945 domain-containing protein</fullName>
    </recommendedName>
</protein>
<organism evidence="2 3">
    <name type="scientific">Flavobacterium cerinum</name>
    <dbReference type="NCBI Taxonomy" id="2502784"/>
    <lineage>
        <taxon>Bacteria</taxon>
        <taxon>Pseudomonadati</taxon>
        <taxon>Bacteroidota</taxon>
        <taxon>Flavobacteriia</taxon>
        <taxon>Flavobacteriales</taxon>
        <taxon>Flavobacteriaceae</taxon>
        <taxon>Flavobacterium</taxon>
    </lineage>
</organism>
<feature type="region of interest" description="Disordered" evidence="1">
    <location>
        <begin position="218"/>
        <end position="288"/>
    </location>
</feature>
<dbReference type="RefSeq" id="WP_256549878.1">
    <property type="nucleotide sequence ID" value="NZ_CP101751.1"/>
</dbReference>
<name>A0ABY5IRN2_9FLAO</name>